<dbReference type="PROSITE" id="PS51257">
    <property type="entry name" value="PROKAR_LIPOPROTEIN"/>
    <property type="match status" value="1"/>
</dbReference>
<reference evidence="3 4" key="1">
    <citation type="journal article" date="2021" name="Sci. Rep.">
        <title>The distribution of antibiotic resistance genes in chicken gut microbiota commensals.</title>
        <authorList>
            <person name="Juricova H."/>
            <person name="Matiasovicova J."/>
            <person name="Kubasova T."/>
            <person name="Cejkova D."/>
            <person name="Rychlik I."/>
        </authorList>
    </citation>
    <scope>NUCLEOTIDE SEQUENCE [LARGE SCALE GENOMIC DNA]</scope>
    <source>
        <strain evidence="3 4">An829</strain>
    </source>
</reference>
<comment type="caution">
    <text evidence="3">The sequence shown here is derived from an EMBL/GenBank/DDBJ whole genome shotgun (WGS) entry which is preliminary data.</text>
</comment>
<dbReference type="Proteomes" id="UP000715095">
    <property type="component" value="Unassembled WGS sequence"/>
</dbReference>
<dbReference type="PANTHER" id="PTHR30006">
    <property type="entry name" value="THIAMINE-BINDING PERIPLASMIC PROTEIN-RELATED"/>
    <property type="match status" value="1"/>
</dbReference>
<name>A0ABS2DU46_9BURK</name>
<dbReference type="Pfam" id="PF13343">
    <property type="entry name" value="SBP_bac_6"/>
    <property type="match status" value="1"/>
</dbReference>
<proteinExistence type="predicted"/>
<evidence type="ECO:0000256" key="1">
    <source>
        <dbReference type="ARBA" id="ARBA00022729"/>
    </source>
</evidence>
<keyword evidence="4" id="KW-1185">Reference proteome</keyword>
<dbReference type="EMBL" id="JACJJC010000024">
    <property type="protein sequence ID" value="MBM6704880.1"/>
    <property type="molecule type" value="Genomic_DNA"/>
</dbReference>
<sequence length="344" mass="36465">MTFRMKSAVLAAAAAAFFLSGCGEKPAEKTAGAEKAAAPAAEKATEVAPVIIYSNADEEAQQAMKNALDANGFKGKYLMQGFGTSELGGKLVAEGTSIEADVVTISTYYLESLQKQKNMFAKLETGFETLNPIPDYYAPILGNCGALFVNTEVLKADGLAKPSSIADLAKPEYAGHISVPDIMGSSTSWLMTQAAIADKGEVDGAAEIRAIEKNAGAHLEKSGSAPLKKIRAGEVAVGFGLRHQAVSDKAKGLPIDYVDPTEGNFTLFEAAAVVNKGEKTNPNAQKVVETIVKFGRTELLKYYPVAIYKGETVDAADKPANPKQFSEPLTVELLQKHQKLVKGE</sequence>
<gene>
    <name evidence="3" type="ORF">H6A60_10365</name>
</gene>
<protein>
    <submittedName>
        <fullName evidence="3">Extracellular solute-binding protein</fullName>
    </submittedName>
</protein>
<evidence type="ECO:0000256" key="2">
    <source>
        <dbReference type="SAM" id="SignalP"/>
    </source>
</evidence>
<dbReference type="SUPFAM" id="SSF53850">
    <property type="entry name" value="Periplasmic binding protein-like II"/>
    <property type="match status" value="1"/>
</dbReference>
<keyword evidence="1 2" id="KW-0732">Signal</keyword>
<organism evidence="3 4">
    <name type="scientific">Sutterella massiliensis</name>
    <dbReference type="NCBI Taxonomy" id="1816689"/>
    <lineage>
        <taxon>Bacteria</taxon>
        <taxon>Pseudomonadati</taxon>
        <taxon>Pseudomonadota</taxon>
        <taxon>Betaproteobacteria</taxon>
        <taxon>Burkholderiales</taxon>
        <taxon>Sutterellaceae</taxon>
        <taxon>Sutterella</taxon>
    </lineage>
</organism>
<accession>A0ABS2DU46</accession>
<dbReference type="Gene3D" id="3.40.190.10">
    <property type="entry name" value="Periplasmic binding protein-like II"/>
    <property type="match status" value="2"/>
</dbReference>
<evidence type="ECO:0000313" key="3">
    <source>
        <dbReference type="EMBL" id="MBM6704880.1"/>
    </source>
</evidence>
<feature type="chain" id="PRO_5045402073" evidence="2">
    <location>
        <begin position="22"/>
        <end position="344"/>
    </location>
</feature>
<dbReference type="RefSeq" id="WP_239477709.1">
    <property type="nucleotide sequence ID" value="NZ_JACJJC010000024.1"/>
</dbReference>
<evidence type="ECO:0000313" key="4">
    <source>
        <dbReference type="Proteomes" id="UP000715095"/>
    </source>
</evidence>
<dbReference type="PANTHER" id="PTHR30006:SF2">
    <property type="entry name" value="ABC TRANSPORTER SUBSTRATE-BINDING PROTEIN"/>
    <property type="match status" value="1"/>
</dbReference>
<feature type="signal peptide" evidence="2">
    <location>
        <begin position="1"/>
        <end position="21"/>
    </location>
</feature>